<evidence type="ECO:0000256" key="2">
    <source>
        <dbReference type="SAM" id="MobiDB-lite"/>
    </source>
</evidence>
<dbReference type="Pfam" id="PF09495">
    <property type="entry name" value="DUF2462"/>
    <property type="match status" value="1"/>
</dbReference>
<dbReference type="InterPro" id="IPR019034">
    <property type="entry name" value="UPF0390"/>
</dbReference>
<gene>
    <name evidence="3" type="ORF">UY3_13234</name>
</gene>
<name>M7B2F0_CHEMY</name>
<reference evidence="4" key="1">
    <citation type="journal article" date="2013" name="Nat. Genet.">
        <title>The draft genomes of soft-shell turtle and green sea turtle yield insights into the development and evolution of the turtle-specific body plan.</title>
        <authorList>
            <person name="Wang Z."/>
            <person name="Pascual-Anaya J."/>
            <person name="Zadissa A."/>
            <person name="Li W."/>
            <person name="Niimura Y."/>
            <person name="Huang Z."/>
            <person name="Li C."/>
            <person name="White S."/>
            <person name="Xiong Z."/>
            <person name="Fang D."/>
            <person name="Wang B."/>
            <person name="Ming Y."/>
            <person name="Chen Y."/>
            <person name="Zheng Y."/>
            <person name="Kuraku S."/>
            <person name="Pignatelli M."/>
            <person name="Herrero J."/>
            <person name="Beal K."/>
            <person name="Nozawa M."/>
            <person name="Li Q."/>
            <person name="Wang J."/>
            <person name="Zhang H."/>
            <person name="Yu L."/>
            <person name="Shigenobu S."/>
            <person name="Wang J."/>
            <person name="Liu J."/>
            <person name="Flicek P."/>
            <person name="Searle S."/>
            <person name="Wang J."/>
            <person name="Kuratani S."/>
            <person name="Yin Y."/>
            <person name="Aken B."/>
            <person name="Zhang G."/>
            <person name="Irie N."/>
        </authorList>
    </citation>
    <scope>NUCLEOTIDE SEQUENCE [LARGE SCALE GENOMIC DNA]</scope>
</reference>
<accession>M7B2F0</accession>
<protein>
    <submittedName>
        <fullName evidence="3">Leydig cell tumor 10 kDa protein like protein</fullName>
    </submittedName>
</protein>
<evidence type="ECO:0000256" key="1">
    <source>
        <dbReference type="ARBA" id="ARBA00006802"/>
    </source>
</evidence>
<evidence type="ECO:0000313" key="3">
    <source>
        <dbReference type="EMBL" id="EMP29635.1"/>
    </source>
</evidence>
<sequence>LPQNLEVGIRKKIEHEVMMKASTSMAKKLTVVKAPEKGAKKKGQSSKSPL</sequence>
<dbReference type="PANTHER" id="PTHR16967:SF1">
    <property type="entry name" value="LEYDIG CELL TUMOR 10 KDA PROTEIN HOMOLOG"/>
    <property type="match status" value="1"/>
</dbReference>
<dbReference type="PANTHER" id="PTHR16967">
    <property type="entry name" value="LEYDIG CELL TUMOR 10 KDA PROTEIN HOMOLOG"/>
    <property type="match status" value="1"/>
</dbReference>
<feature type="region of interest" description="Disordered" evidence="2">
    <location>
        <begin position="28"/>
        <end position="50"/>
    </location>
</feature>
<dbReference type="Proteomes" id="UP000031443">
    <property type="component" value="Unassembled WGS sequence"/>
</dbReference>
<keyword evidence="4" id="KW-1185">Reference proteome</keyword>
<dbReference type="STRING" id="8469.M7B2F0"/>
<dbReference type="eggNOG" id="ENOG502TDIA">
    <property type="taxonomic scope" value="Eukaryota"/>
</dbReference>
<proteinExistence type="inferred from homology"/>
<organism evidence="3 4">
    <name type="scientific">Chelonia mydas</name>
    <name type="common">Green sea-turtle</name>
    <name type="synonym">Chelonia agassizi</name>
    <dbReference type="NCBI Taxonomy" id="8469"/>
    <lineage>
        <taxon>Eukaryota</taxon>
        <taxon>Metazoa</taxon>
        <taxon>Chordata</taxon>
        <taxon>Craniata</taxon>
        <taxon>Vertebrata</taxon>
        <taxon>Euteleostomi</taxon>
        <taxon>Archelosauria</taxon>
        <taxon>Testudinata</taxon>
        <taxon>Testudines</taxon>
        <taxon>Cryptodira</taxon>
        <taxon>Durocryptodira</taxon>
        <taxon>Americhelydia</taxon>
        <taxon>Chelonioidea</taxon>
        <taxon>Cheloniidae</taxon>
        <taxon>Chelonia</taxon>
    </lineage>
</organism>
<comment type="similarity">
    <text evidence="1">Belongs to the UPF0390 family.</text>
</comment>
<dbReference type="AlphaFoldDB" id="M7B2F0"/>
<feature type="non-terminal residue" evidence="3">
    <location>
        <position position="1"/>
    </location>
</feature>
<evidence type="ECO:0000313" key="4">
    <source>
        <dbReference type="Proteomes" id="UP000031443"/>
    </source>
</evidence>
<dbReference type="EMBL" id="KB554793">
    <property type="protein sequence ID" value="EMP29635.1"/>
    <property type="molecule type" value="Genomic_DNA"/>
</dbReference>